<keyword evidence="2" id="KW-0472">Membrane</keyword>
<sequence>MTDNDRSSSDKPKNPATPDGSTEEPRATGAGDGTSEPTGGASTSSDPETTPLAVPKYEPEPERKRGSISFQDENTTPREPTLAEQRARREALRREREAEEAEIAEAERKRTKRRRILIGTGVSVGVVAVVAAIYAAATPDDDEVVAHCVDTNGVVVDDDYCDDSYARSHGGYSSGGFIYIGGSSYRYNYGGTGRYGQKVTGGSYVAPSGNTSVKTSSGKTVQRGGLGVSSGGKSGGS</sequence>
<dbReference type="STRING" id="1271860.SAMN05216174_104115"/>
<name>A0A1G6P4B5_9PSEU</name>
<evidence type="ECO:0000256" key="2">
    <source>
        <dbReference type="SAM" id="Phobius"/>
    </source>
</evidence>
<organism evidence="3 4">
    <name type="scientific">Actinokineospora iranica</name>
    <dbReference type="NCBI Taxonomy" id="1271860"/>
    <lineage>
        <taxon>Bacteria</taxon>
        <taxon>Bacillati</taxon>
        <taxon>Actinomycetota</taxon>
        <taxon>Actinomycetes</taxon>
        <taxon>Pseudonocardiales</taxon>
        <taxon>Pseudonocardiaceae</taxon>
        <taxon>Actinokineospora</taxon>
    </lineage>
</organism>
<dbReference type="AlphaFoldDB" id="A0A1G6P4B5"/>
<proteinExistence type="predicted"/>
<evidence type="ECO:0000256" key="1">
    <source>
        <dbReference type="SAM" id="MobiDB-lite"/>
    </source>
</evidence>
<keyword evidence="2" id="KW-0812">Transmembrane</keyword>
<feature type="region of interest" description="Disordered" evidence="1">
    <location>
        <begin position="1"/>
        <end position="106"/>
    </location>
</feature>
<feature type="compositionally biased region" description="Polar residues" evidence="1">
    <location>
        <begin position="35"/>
        <end position="48"/>
    </location>
</feature>
<feature type="compositionally biased region" description="Basic and acidic residues" evidence="1">
    <location>
        <begin position="85"/>
        <end position="97"/>
    </location>
</feature>
<keyword evidence="2" id="KW-1133">Transmembrane helix</keyword>
<feature type="compositionally biased region" description="Basic and acidic residues" evidence="1">
    <location>
        <begin position="1"/>
        <end position="13"/>
    </location>
</feature>
<gene>
    <name evidence="3" type="ORF">SAMN05216174_104115</name>
</gene>
<dbReference type="RefSeq" id="WP_324187510.1">
    <property type="nucleotide sequence ID" value="NZ_FMZZ01000004.1"/>
</dbReference>
<evidence type="ECO:0000313" key="4">
    <source>
        <dbReference type="Proteomes" id="UP000199501"/>
    </source>
</evidence>
<protein>
    <submittedName>
        <fullName evidence="3">Uncharacterized protein</fullName>
    </submittedName>
</protein>
<reference evidence="4" key="1">
    <citation type="submission" date="2016-10" db="EMBL/GenBank/DDBJ databases">
        <authorList>
            <person name="Varghese N."/>
            <person name="Submissions S."/>
        </authorList>
    </citation>
    <scope>NUCLEOTIDE SEQUENCE [LARGE SCALE GENOMIC DNA]</scope>
    <source>
        <strain evidence="4">IBRC-M 10403</strain>
    </source>
</reference>
<accession>A0A1G6P4B5</accession>
<evidence type="ECO:0000313" key="3">
    <source>
        <dbReference type="EMBL" id="SDC75023.1"/>
    </source>
</evidence>
<feature type="transmembrane region" description="Helical" evidence="2">
    <location>
        <begin position="116"/>
        <end position="137"/>
    </location>
</feature>
<feature type="compositionally biased region" description="Polar residues" evidence="1">
    <location>
        <begin position="208"/>
        <end position="220"/>
    </location>
</feature>
<feature type="region of interest" description="Disordered" evidence="1">
    <location>
        <begin position="208"/>
        <end position="237"/>
    </location>
</feature>
<feature type="compositionally biased region" description="Polar residues" evidence="1">
    <location>
        <begin position="68"/>
        <end position="78"/>
    </location>
</feature>
<dbReference type="Proteomes" id="UP000199501">
    <property type="component" value="Unassembled WGS sequence"/>
</dbReference>
<dbReference type="EMBL" id="FMZZ01000004">
    <property type="protein sequence ID" value="SDC75023.1"/>
    <property type="molecule type" value="Genomic_DNA"/>
</dbReference>
<keyword evidence="4" id="KW-1185">Reference proteome</keyword>
<feature type="compositionally biased region" description="Gly residues" evidence="1">
    <location>
        <begin position="224"/>
        <end position="237"/>
    </location>
</feature>